<name>A0ABT5KFB1_9BURK</name>
<dbReference type="PANTHER" id="PTHR30204:SF90">
    <property type="entry name" value="HTH-TYPE TRANSCRIPTIONAL ACTIVATOR MTA"/>
    <property type="match status" value="1"/>
</dbReference>
<dbReference type="Pfam" id="PF13411">
    <property type="entry name" value="MerR_1"/>
    <property type="match status" value="1"/>
</dbReference>
<comment type="caution">
    <text evidence="4">The sequence shown here is derived from an EMBL/GenBank/DDBJ whole genome shotgun (WGS) entry which is preliminary data.</text>
</comment>
<feature type="domain" description="HTH merR-type" evidence="3">
    <location>
        <begin position="1"/>
        <end position="71"/>
    </location>
</feature>
<accession>A0ABT5KFB1</accession>
<dbReference type="CDD" id="cd01106">
    <property type="entry name" value="HTH_TipAL-Mta"/>
    <property type="match status" value="1"/>
</dbReference>
<proteinExistence type="predicted"/>
<dbReference type="Gene3D" id="1.10.1660.10">
    <property type="match status" value="1"/>
</dbReference>
<dbReference type="PRINTS" id="PR00040">
    <property type="entry name" value="HTHMERR"/>
</dbReference>
<dbReference type="SMART" id="SM00422">
    <property type="entry name" value="HTH_MERR"/>
    <property type="match status" value="1"/>
</dbReference>
<keyword evidence="5" id="KW-1185">Reference proteome</keyword>
<dbReference type="SUPFAM" id="SSF46955">
    <property type="entry name" value="Putative DNA-binding domain"/>
    <property type="match status" value="1"/>
</dbReference>
<dbReference type="EMBL" id="JAQQXT010000008">
    <property type="protein sequence ID" value="MDC8772618.1"/>
    <property type="molecule type" value="Genomic_DNA"/>
</dbReference>
<dbReference type="Proteomes" id="UP001221189">
    <property type="component" value="Unassembled WGS sequence"/>
</dbReference>
<dbReference type="InterPro" id="IPR047057">
    <property type="entry name" value="MerR_fam"/>
</dbReference>
<dbReference type="PROSITE" id="PS00552">
    <property type="entry name" value="HTH_MERR_1"/>
    <property type="match status" value="1"/>
</dbReference>
<protein>
    <submittedName>
        <fullName evidence="4">MerR family transcriptional regulator</fullName>
    </submittedName>
</protein>
<dbReference type="InterPro" id="IPR012925">
    <property type="entry name" value="TipAS_dom"/>
</dbReference>
<reference evidence="4 5" key="1">
    <citation type="submission" date="2022-10" db="EMBL/GenBank/DDBJ databases">
        <title>Paucibacter sp. hw1 Genome sequencing.</title>
        <authorList>
            <person name="Park S."/>
        </authorList>
    </citation>
    <scope>NUCLEOTIDE SEQUENCE [LARGE SCALE GENOMIC DNA]</scope>
    <source>
        <strain evidence="5">hw1</strain>
    </source>
</reference>
<evidence type="ECO:0000256" key="1">
    <source>
        <dbReference type="ARBA" id="ARBA00023125"/>
    </source>
</evidence>
<evidence type="ECO:0000313" key="5">
    <source>
        <dbReference type="Proteomes" id="UP001221189"/>
    </source>
</evidence>
<dbReference type="Pfam" id="PF07739">
    <property type="entry name" value="TipAS"/>
    <property type="match status" value="1"/>
</dbReference>
<sequence>MEYTVGDLAKRCGLTVRALHHYEKLGLLTPSGRSEAGYRLYNDADVLRLHRLLAYRQSGLALKDIAPLLDAESPPLVEVLTRHIADVELQLQRQQRLLRALRHVAECAALPEGEAGVTEHLLATMGMMRRYEKYFSEADLARLEGRRVELGAETLRASEAEWPALIKAVHKEMARGTDPASARVRALVTRWQALMAQFTGDDAEVRAKFQTMWANEPAMQRDTGVTPELIAYLRASAASAARTEARTKGTKQ</sequence>
<keyword evidence="2" id="KW-0175">Coiled coil</keyword>
<dbReference type="PANTHER" id="PTHR30204">
    <property type="entry name" value="REDOX-CYCLING DRUG-SENSING TRANSCRIPTIONAL ACTIVATOR SOXR"/>
    <property type="match status" value="1"/>
</dbReference>
<evidence type="ECO:0000259" key="3">
    <source>
        <dbReference type="PROSITE" id="PS50937"/>
    </source>
</evidence>
<feature type="coiled-coil region" evidence="2">
    <location>
        <begin position="77"/>
        <end position="104"/>
    </location>
</feature>
<dbReference type="RefSeq" id="WP_273600812.1">
    <property type="nucleotide sequence ID" value="NZ_JAQQXT010000008.1"/>
</dbReference>
<organism evidence="4 5">
    <name type="scientific">Roseateles albus</name>
    <dbReference type="NCBI Taxonomy" id="2987525"/>
    <lineage>
        <taxon>Bacteria</taxon>
        <taxon>Pseudomonadati</taxon>
        <taxon>Pseudomonadota</taxon>
        <taxon>Betaproteobacteria</taxon>
        <taxon>Burkholderiales</taxon>
        <taxon>Sphaerotilaceae</taxon>
        <taxon>Roseateles</taxon>
    </lineage>
</organism>
<dbReference type="PROSITE" id="PS50937">
    <property type="entry name" value="HTH_MERR_2"/>
    <property type="match status" value="1"/>
</dbReference>
<keyword evidence="1" id="KW-0238">DNA-binding</keyword>
<gene>
    <name evidence="4" type="ORF">PRZ03_13625</name>
</gene>
<dbReference type="InterPro" id="IPR000551">
    <property type="entry name" value="MerR-type_HTH_dom"/>
</dbReference>
<evidence type="ECO:0000313" key="4">
    <source>
        <dbReference type="EMBL" id="MDC8772618.1"/>
    </source>
</evidence>
<dbReference type="InterPro" id="IPR009061">
    <property type="entry name" value="DNA-bd_dom_put_sf"/>
</dbReference>
<evidence type="ECO:0000256" key="2">
    <source>
        <dbReference type="SAM" id="Coils"/>
    </source>
</evidence>